<dbReference type="GO" id="GO:0004407">
    <property type="term" value="F:histone deacetylase activity"/>
    <property type="evidence" value="ECO:0007669"/>
    <property type="project" value="InterPro"/>
</dbReference>
<keyword evidence="2" id="KW-0378">Hydrolase</keyword>
<dbReference type="Pfam" id="PF00850">
    <property type="entry name" value="Hist_deacetyl"/>
    <property type="match status" value="1"/>
</dbReference>
<dbReference type="InterPro" id="IPR037138">
    <property type="entry name" value="His_deacetylse_dom_sf"/>
</dbReference>
<feature type="domain" description="Histone deacetylase" evidence="3">
    <location>
        <begin position="22"/>
        <end position="293"/>
    </location>
</feature>
<dbReference type="SUPFAM" id="SSF52768">
    <property type="entry name" value="Arginase/deacetylase"/>
    <property type="match status" value="1"/>
</dbReference>
<proteinExistence type="inferred from homology"/>
<organism evidence="4 5">
    <name type="scientific">Marinomonas rhizomae</name>
    <dbReference type="NCBI Taxonomy" id="491948"/>
    <lineage>
        <taxon>Bacteria</taxon>
        <taxon>Pseudomonadati</taxon>
        <taxon>Pseudomonadota</taxon>
        <taxon>Gammaproteobacteria</taxon>
        <taxon>Oceanospirillales</taxon>
        <taxon>Oceanospirillaceae</taxon>
        <taxon>Marinomonas</taxon>
    </lineage>
</organism>
<evidence type="ECO:0000256" key="2">
    <source>
        <dbReference type="ARBA" id="ARBA00022801"/>
    </source>
</evidence>
<dbReference type="OrthoDB" id="9808367at2"/>
<evidence type="ECO:0000256" key="1">
    <source>
        <dbReference type="ARBA" id="ARBA00005947"/>
    </source>
</evidence>
<evidence type="ECO:0000313" key="5">
    <source>
        <dbReference type="Proteomes" id="UP000252792"/>
    </source>
</evidence>
<dbReference type="PANTHER" id="PTHR10625">
    <property type="entry name" value="HISTONE DEACETYLASE HDAC1-RELATED"/>
    <property type="match status" value="1"/>
</dbReference>
<dbReference type="AlphaFoldDB" id="A0A366JE24"/>
<comment type="similarity">
    <text evidence="1">Belongs to the histone deacetylase family.</text>
</comment>
<dbReference type="GO" id="GO:0016787">
    <property type="term" value="F:hydrolase activity"/>
    <property type="evidence" value="ECO:0007669"/>
    <property type="project" value="UniProtKB-KW"/>
</dbReference>
<dbReference type="InterPro" id="IPR023696">
    <property type="entry name" value="Ureohydrolase_dom_sf"/>
</dbReference>
<sequence>MNDNLLPLVFHPHYSIPFPAGHRFPMRKFGLLAESLREQGILTAENEYTPEPLSLTLLMSAHDKEYVQRFIRGELSKQEEKEIGLPWSEWLVERTLRAVSGTILTSELALQHGLACHLAGGTHHAHPSNGAGFCIFNDLAVAASAMIESSKAKKVLILDCDVHQGDGTVAFFKDRADIIPVSWHCEENYPQNKQTAGINIAIPKGANDQEYLSILQSTLPAILTEHQPDFIFYDAGVDVHQDDRLGYVNLTDQGILERDKYVIETCVAFNLPTACVIGGGYDRQEEKVAWRHSLLHQAANLVWKKYVL</sequence>
<dbReference type="InterPro" id="IPR000286">
    <property type="entry name" value="HDACs"/>
</dbReference>
<accession>A0A366JE24</accession>
<dbReference type="EMBL" id="QNSE01000004">
    <property type="protein sequence ID" value="RBP84118.1"/>
    <property type="molecule type" value="Genomic_DNA"/>
</dbReference>
<dbReference type="GO" id="GO:0040029">
    <property type="term" value="P:epigenetic regulation of gene expression"/>
    <property type="evidence" value="ECO:0007669"/>
    <property type="project" value="TreeGrafter"/>
</dbReference>
<dbReference type="InterPro" id="IPR044150">
    <property type="entry name" value="HDAC_classIV"/>
</dbReference>
<dbReference type="Gene3D" id="3.40.800.20">
    <property type="entry name" value="Histone deacetylase domain"/>
    <property type="match status" value="1"/>
</dbReference>
<dbReference type="InterPro" id="IPR023801">
    <property type="entry name" value="His_deacetylse_dom"/>
</dbReference>
<reference evidence="4 5" key="1">
    <citation type="submission" date="2018-06" db="EMBL/GenBank/DDBJ databases">
        <title>Genomic Encyclopedia of Type Strains, Phase III (KMG-III): the genomes of soil and plant-associated and newly described type strains.</title>
        <authorList>
            <person name="Whitman W."/>
        </authorList>
    </citation>
    <scope>NUCLEOTIDE SEQUENCE [LARGE SCALE GENOMIC DNA]</scope>
    <source>
        <strain evidence="4 5">CECT 7377</strain>
    </source>
</reference>
<keyword evidence="5" id="KW-1185">Reference proteome</keyword>
<protein>
    <submittedName>
        <fullName evidence="4">Acetoin utilization deacetylase AcuC-like enzyme</fullName>
    </submittedName>
</protein>
<dbReference type="CDD" id="cd09993">
    <property type="entry name" value="HDAC_classIV"/>
    <property type="match status" value="1"/>
</dbReference>
<dbReference type="RefSeq" id="WP_113915780.1">
    <property type="nucleotide sequence ID" value="NZ_QNSE01000004.1"/>
</dbReference>
<dbReference type="PANTHER" id="PTHR10625:SF19">
    <property type="entry name" value="HISTONE DEACETYLASE 12"/>
    <property type="match status" value="1"/>
</dbReference>
<name>A0A366JE24_9GAMM</name>
<gene>
    <name evidence="4" type="ORF">DFP80_10421</name>
</gene>
<comment type="caution">
    <text evidence="4">The sequence shown here is derived from an EMBL/GenBank/DDBJ whole genome shotgun (WGS) entry which is preliminary data.</text>
</comment>
<evidence type="ECO:0000313" key="4">
    <source>
        <dbReference type="EMBL" id="RBP84118.1"/>
    </source>
</evidence>
<evidence type="ECO:0000259" key="3">
    <source>
        <dbReference type="Pfam" id="PF00850"/>
    </source>
</evidence>
<dbReference type="Proteomes" id="UP000252792">
    <property type="component" value="Unassembled WGS sequence"/>
</dbReference>
<dbReference type="PRINTS" id="PR01270">
    <property type="entry name" value="HDASUPER"/>
</dbReference>